<dbReference type="SUPFAM" id="SSF53300">
    <property type="entry name" value="vWA-like"/>
    <property type="match status" value="1"/>
</dbReference>
<accession>A0ABM0LVE9</accession>
<dbReference type="InterPro" id="IPR013642">
    <property type="entry name" value="CLCA_N"/>
</dbReference>
<feature type="domain" description="VWFA" evidence="2">
    <location>
        <begin position="317"/>
        <end position="486"/>
    </location>
</feature>
<dbReference type="PANTHER" id="PTHR10579">
    <property type="entry name" value="CALCIUM-ACTIVATED CHLORIDE CHANNEL REGULATOR"/>
    <property type="match status" value="1"/>
</dbReference>
<sequence length="817" mass="90889">MKPRNPSVFVILILASQFVRESDGSPTVEIVLRDNGYEGIVIAIHNYVKEDTQLIQKIQDTFTAASAFLYTATNYRTYFRNITLLIPLSWSNKPEYEMATFETFEKAPIVVQKPNPLHGNVPYVKQYGDCGVGGEQMHLTPAFFNDLTIPDNQGPLDRVIVHEWGHLRWGLFDEYVTDVNQSWFYMHNGEIHPVACNSEIQGEWSPSAACERRDDVTGLPPPECKFIPNQDQSQQVTASIMYAQWINTIASFCNNNSSEPHNYHNKIPENRQNRLCQGQSSWEVMLQHEDFKNNVNLPRLMIDTTPTFNIVKTGRRRVVLVLDTSGSMAGNRIERLHRDTTHFILNVIDDDSFVGIIQFSSDATVLSEMKKIDYASRPQIAASVPYSANGGTNFGAGIRAALQELKESQLSLKGASLLIITDGQFSYTSDVTDEVYASGVRVDTIAYTQAAEDSLRVLSDRTGGSYYYVSDDETSTELLDSLTSTITDRPVDNYEQIPINIADFVLDLSNNNETGSLFVDSSVGNHTVFTFTYSVILQEVRLTSPSGDIIDSNANEYVLYEELKQVCITIQGIAEAGSWNYYIYVTNSNQLVTITLKSRITDVTNEPIKVRGILGRSYLNYMEDPTLVIYAEVTKGGIPVMNADVLATVNRPTGGPKDLVLRDSGSGGDIVNGDGIYSAFFVDFSICSYDVCTYGVKITATNYNDKATINQYGIFSSAFPINPENTLENVTTVSADLFSRVASGGAFDVQDSPQNEGDILDVHPPSRIHDLKVQETSYENSSIVLTWTAVGDDRDQGKGTHFDINIGKYSRKDGLYS</sequence>
<proteinExistence type="predicted"/>
<keyword evidence="3" id="KW-1185">Reference proteome</keyword>
<keyword evidence="1" id="KW-0732">Signal</keyword>
<protein>
    <submittedName>
        <fullName evidence="4">Calcium-activated chloride channel regulator 1-like</fullName>
    </submittedName>
</protein>
<dbReference type="RefSeq" id="XP_006811740.1">
    <property type="nucleotide sequence ID" value="XM_006811677.1"/>
</dbReference>
<organism evidence="3 4">
    <name type="scientific">Saccoglossus kowalevskii</name>
    <name type="common">Acorn worm</name>
    <dbReference type="NCBI Taxonomy" id="10224"/>
    <lineage>
        <taxon>Eukaryota</taxon>
        <taxon>Metazoa</taxon>
        <taxon>Hemichordata</taxon>
        <taxon>Enteropneusta</taxon>
        <taxon>Harrimaniidae</taxon>
        <taxon>Saccoglossus</taxon>
    </lineage>
</organism>
<feature type="signal peptide" evidence="1">
    <location>
        <begin position="1"/>
        <end position="24"/>
    </location>
</feature>
<dbReference type="CDD" id="cd00198">
    <property type="entry name" value="vWFA"/>
    <property type="match status" value="1"/>
</dbReference>
<reference evidence="4" key="1">
    <citation type="submission" date="2025-08" db="UniProtKB">
        <authorList>
            <consortium name="RefSeq"/>
        </authorList>
    </citation>
    <scope>IDENTIFICATION</scope>
    <source>
        <tissue evidence="4">Testes</tissue>
    </source>
</reference>
<dbReference type="Gene3D" id="3.40.50.410">
    <property type="entry name" value="von Willebrand factor, type A domain"/>
    <property type="match status" value="1"/>
</dbReference>
<dbReference type="InterPro" id="IPR002035">
    <property type="entry name" value="VWF_A"/>
</dbReference>
<dbReference type="Pfam" id="PF08434">
    <property type="entry name" value="CLCA"/>
    <property type="match status" value="1"/>
</dbReference>
<dbReference type="Proteomes" id="UP000694865">
    <property type="component" value="Unplaced"/>
</dbReference>
<name>A0ABM0LVE9_SACKO</name>
<feature type="chain" id="PRO_5046727888" evidence="1">
    <location>
        <begin position="25"/>
        <end position="817"/>
    </location>
</feature>
<evidence type="ECO:0000313" key="4">
    <source>
        <dbReference type="RefSeq" id="XP_006811740.1"/>
    </source>
</evidence>
<dbReference type="GeneID" id="100368456"/>
<gene>
    <name evidence="4" type="primary">LOC100368456</name>
</gene>
<dbReference type="PROSITE" id="PS50234">
    <property type="entry name" value="VWFA"/>
    <property type="match status" value="1"/>
</dbReference>
<dbReference type="InterPro" id="IPR036465">
    <property type="entry name" value="vWFA_dom_sf"/>
</dbReference>
<evidence type="ECO:0000256" key="1">
    <source>
        <dbReference type="SAM" id="SignalP"/>
    </source>
</evidence>
<dbReference type="InterPro" id="IPR051266">
    <property type="entry name" value="CLCR"/>
</dbReference>
<dbReference type="PANTHER" id="PTHR10579:SF172">
    <property type="entry name" value="CALCIUM-ACTIVATED CHLORIDE CHANNEL REGULATOR 4 PRECURSOR-RELATED"/>
    <property type="match status" value="1"/>
</dbReference>
<evidence type="ECO:0000313" key="3">
    <source>
        <dbReference type="Proteomes" id="UP000694865"/>
    </source>
</evidence>
<evidence type="ECO:0000259" key="2">
    <source>
        <dbReference type="PROSITE" id="PS50234"/>
    </source>
</evidence>
<dbReference type="Pfam" id="PF00092">
    <property type="entry name" value="VWA"/>
    <property type="match status" value="1"/>
</dbReference>
<dbReference type="SMART" id="SM00327">
    <property type="entry name" value="VWA"/>
    <property type="match status" value="1"/>
</dbReference>